<dbReference type="Pfam" id="PF00595">
    <property type="entry name" value="PDZ"/>
    <property type="match status" value="1"/>
</dbReference>
<dbReference type="PANTHER" id="PTHR15963">
    <property type="entry name" value="GENERAL RECEPTOR FOR PHOSPHOINOSITIDES 1-ASSOCIATED SCAFFOLD PROTEIN-RELATED"/>
    <property type="match status" value="1"/>
</dbReference>
<organism evidence="5 6">
    <name type="scientific">Denticeps clupeoides</name>
    <name type="common">denticle herring</name>
    <dbReference type="NCBI Taxonomy" id="299321"/>
    <lineage>
        <taxon>Eukaryota</taxon>
        <taxon>Metazoa</taxon>
        <taxon>Chordata</taxon>
        <taxon>Craniata</taxon>
        <taxon>Vertebrata</taxon>
        <taxon>Euteleostomi</taxon>
        <taxon>Actinopterygii</taxon>
        <taxon>Neopterygii</taxon>
        <taxon>Teleostei</taxon>
        <taxon>Clupei</taxon>
        <taxon>Clupeiformes</taxon>
        <taxon>Denticipitoidei</taxon>
        <taxon>Denticipitidae</taxon>
        <taxon>Denticeps</taxon>
    </lineage>
</organism>
<feature type="region of interest" description="Disordered" evidence="3">
    <location>
        <begin position="273"/>
        <end position="304"/>
    </location>
</feature>
<feature type="domain" description="PDZ" evidence="4">
    <location>
        <begin position="91"/>
        <end position="180"/>
    </location>
</feature>
<dbReference type="GO" id="GO:0005737">
    <property type="term" value="C:cytoplasm"/>
    <property type="evidence" value="ECO:0007669"/>
    <property type="project" value="UniProtKB-SubCell"/>
</dbReference>
<dbReference type="Gene3D" id="2.30.42.10">
    <property type="match status" value="1"/>
</dbReference>
<protein>
    <recommendedName>
        <fullName evidence="4">PDZ domain-containing protein</fullName>
    </recommendedName>
</protein>
<gene>
    <name evidence="5" type="primary">CYTIP</name>
</gene>
<dbReference type="InterPro" id="IPR052122">
    <property type="entry name" value="Intracell_Traff_Signaling_Reg"/>
</dbReference>
<sequence>MTSSANCKGPVQQSGQDDQSLGGSFKKKVRLWSMPSMSIKGGNKPPQTGESTPGSTARKQVCNVTQIVFSGMGGVCVCDMNVPLSALHRTTVVLEKQDNEVYGFEVQTYGVQLKNSTLVEMCTFVSSVQEDSAAGSAGLGTGDIILTINGVSIEGSAHQDIVNLIRQSPNTLKLETVSGTVVKRIELQKKLSFLKHMLREKWVELQALTLQERRLARGEKNKPAVEPLPLSRLAHVVMPSMESLMSMTPIEMDAFFSRDPAEGPLRSQLTRTHSMSLGSSGPARQASSVFGTLPRRPSRQRSVRKNIMKFIPGLNRSVEEEESS</sequence>
<proteinExistence type="predicted"/>
<dbReference type="GeneTree" id="ENSGT00530000063734"/>
<feature type="region of interest" description="Disordered" evidence="3">
    <location>
        <begin position="36"/>
        <end position="56"/>
    </location>
</feature>
<name>A0AAY4CWP2_9TELE</name>
<feature type="region of interest" description="Disordered" evidence="3">
    <location>
        <begin position="1"/>
        <end position="24"/>
    </location>
</feature>
<evidence type="ECO:0000313" key="5">
    <source>
        <dbReference type="Ensembl" id="ENSDCDP00010037174.1"/>
    </source>
</evidence>
<keyword evidence="2" id="KW-0963">Cytoplasm</keyword>
<evidence type="ECO:0000256" key="1">
    <source>
        <dbReference type="ARBA" id="ARBA00004496"/>
    </source>
</evidence>
<dbReference type="SUPFAM" id="SSF50156">
    <property type="entry name" value="PDZ domain-like"/>
    <property type="match status" value="1"/>
</dbReference>
<accession>A0AAY4CWP2</accession>
<comment type="subcellular location">
    <subcellularLocation>
        <location evidence="1">Cytoplasm</location>
    </subcellularLocation>
</comment>
<feature type="compositionally biased region" description="Low complexity" evidence="3">
    <location>
        <begin position="12"/>
        <end position="24"/>
    </location>
</feature>
<dbReference type="PROSITE" id="PS50106">
    <property type="entry name" value="PDZ"/>
    <property type="match status" value="1"/>
</dbReference>
<reference evidence="5 6" key="1">
    <citation type="submission" date="2020-06" db="EMBL/GenBank/DDBJ databases">
        <authorList>
            <consortium name="Wellcome Sanger Institute Data Sharing"/>
        </authorList>
    </citation>
    <scope>NUCLEOTIDE SEQUENCE [LARGE SCALE GENOMIC DNA]</scope>
</reference>
<dbReference type="InterPro" id="IPR001478">
    <property type="entry name" value="PDZ"/>
</dbReference>
<dbReference type="Proteomes" id="UP000694580">
    <property type="component" value="Chromosome 9"/>
</dbReference>
<evidence type="ECO:0000313" key="6">
    <source>
        <dbReference type="Proteomes" id="UP000694580"/>
    </source>
</evidence>
<evidence type="ECO:0000256" key="3">
    <source>
        <dbReference type="SAM" id="MobiDB-lite"/>
    </source>
</evidence>
<evidence type="ECO:0000256" key="2">
    <source>
        <dbReference type="ARBA" id="ARBA00022490"/>
    </source>
</evidence>
<dbReference type="AlphaFoldDB" id="A0AAY4CWP2"/>
<keyword evidence="6" id="KW-1185">Reference proteome</keyword>
<dbReference type="CDD" id="cd06713">
    <property type="entry name" value="PDZ_tamalin_CYTIP-like"/>
    <property type="match status" value="1"/>
</dbReference>
<feature type="compositionally biased region" description="Polar residues" evidence="3">
    <location>
        <begin position="45"/>
        <end position="56"/>
    </location>
</feature>
<dbReference type="PANTHER" id="PTHR15963:SF1">
    <property type="entry name" value="CYTOHESIN-INTERACTING PROTEIN"/>
    <property type="match status" value="1"/>
</dbReference>
<dbReference type="InterPro" id="IPR036034">
    <property type="entry name" value="PDZ_sf"/>
</dbReference>
<evidence type="ECO:0000259" key="4">
    <source>
        <dbReference type="PROSITE" id="PS50106"/>
    </source>
</evidence>
<dbReference type="Ensembl" id="ENSDCDT00010046701.1">
    <property type="protein sequence ID" value="ENSDCDP00010037174.1"/>
    <property type="gene ID" value="ENSDCDG00010024231.1"/>
</dbReference>
<reference evidence="5" key="3">
    <citation type="submission" date="2025-09" db="UniProtKB">
        <authorList>
            <consortium name="Ensembl"/>
        </authorList>
    </citation>
    <scope>IDENTIFICATION</scope>
</reference>
<reference evidence="5" key="2">
    <citation type="submission" date="2025-08" db="UniProtKB">
        <authorList>
            <consortium name="Ensembl"/>
        </authorList>
    </citation>
    <scope>IDENTIFICATION</scope>
</reference>
<dbReference type="SMART" id="SM00228">
    <property type="entry name" value="PDZ"/>
    <property type="match status" value="1"/>
</dbReference>